<evidence type="ECO:0000256" key="1">
    <source>
        <dbReference type="SAM" id="MobiDB-lite"/>
    </source>
</evidence>
<sequence>MARLAYSAKSTLAVICVLFSILPWLATCTCFYPNGDTATDRIPCNPNGSASVCCADNFMCLSNGLCVDPRYENYQRVLRSGCTEKSGGGPCPAFCNDLWPQGDQAVYYCGEGKYCCSNAECCSEKKGLLDLGEPQVIGTAGVEGSFVTPTLSKAASNPTSKATEQSAPQQTTQPEQSQGQQPPPSQPPATVTVSQSPAPGPATSNASAPISSKKTTNTTAIGAGIGVGIGLLFVCSIIAAFIFLRRRRKNNRAELEAREMPRERNDAESGANKKKRKGPYGGVEDLVELEADLKLAELPCERDAGELDGRTSRFAEG</sequence>
<evidence type="ECO:0000313" key="4">
    <source>
        <dbReference type="EMBL" id="KAF2199142.1"/>
    </source>
</evidence>
<feature type="chain" id="PRO_5040328384" description="LPXTG-motif cell wall anchor domain protein" evidence="3">
    <location>
        <begin position="29"/>
        <end position="317"/>
    </location>
</feature>
<feature type="transmembrane region" description="Helical" evidence="2">
    <location>
        <begin position="220"/>
        <end position="244"/>
    </location>
</feature>
<protein>
    <recommendedName>
        <fullName evidence="6">LPXTG-motif cell wall anchor domain protein</fullName>
    </recommendedName>
</protein>
<reference evidence="4" key="1">
    <citation type="journal article" date="2020" name="Stud. Mycol.">
        <title>101 Dothideomycetes genomes: a test case for predicting lifestyles and emergence of pathogens.</title>
        <authorList>
            <person name="Haridas S."/>
            <person name="Albert R."/>
            <person name="Binder M."/>
            <person name="Bloem J."/>
            <person name="Labutti K."/>
            <person name="Salamov A."/>
            <person name="Andreopoulos B."/>
            <person name="Baker S."/>
            <person name="Barry K."/>
            <person name="Bills G."/>
            <person name="Bluhm B."/>
            <person name="Cannon C."/>
            <person name="Castanera R."/>
            <person name="Culley D."/>
            <person name="Daum C."/>
            <person name="Ezra D."/>
            <person name="Gonzalez J."/>
            <person name="Henrissat B."/>
            <person name="Kuo A."/>
            <person name="Liang C."/>
            <person name="Lipzen A."/>
            <person name="Lutzoni F."/>
            <person name="Magnuson J."/>
            <person name="Mondo S."/>
            <person name="Nolan M."/>
            <person name="Ohm R."/>
            <person name="Pangilinan J."/>
            <person name="Park H.-J."/>
            <person name="Ramirez L."/>
            <person name="Alfaro M."/>
            <person name="Sun H."/>
            <person name="Tritt A."/>
            <person name="Yoshinaga Y."/>
            <person name="Zwiers L.-H."/>
            <person name="Turgeon B."/>
            <person name="Goodwin S."/>
            <person name="Spatafora J."/>
            <person name="Crous P."/>
            <person name="Grigoriev I."/>
        </authorList>
    </citation>
    <scope>NUCLEOTIDE SEQUENCE</scope>
    <source>
        <strain evidence="4">ATCC 74209</strain>
    </source>
</reference>
<keyword evidence="2" id="KW-0812">Transmembrane</keyword>
<keyword evidence="5" id="KW-1185">Reference proteome</keyword>
<proteinExistence type="predicted"/>
<name>A0A9P4JGS8_9PLEO</name>
<feature type="region of interest" description="Disordered" evidence="1">
    <location>
        <begin position="255"/>
        <end position="281"/>
    </location>
</feature>
<evidence type="ECO:0000313" key="5">
    <source>
        <dbReference type="Proteomes" id="UP000799536"/>
    </source>
</evidence>
<feature type="compositionally biased region" description="Basic and acidic residues" evidence="1">
    <location>
        <begin position="255"/>
        <end position="267"/>
    </location>
</feature>
<evidence type="ECO:0000256" key="3">
    <source>
        <dbReference type="SAM" id="SignalP"/>
    </source>
</evidence>
<feature type="compositionally biased region" description="Polar residues" evidence="1">
    <location>
        <begin position="191"/>
        <end position="214"/>
    </location>
</feature>
<evidence type="ECO:0008006" key="6">
    <source>
        <dbReference type="Google" id="ProtNLM"/>
    </source>
</evidence>
<keyword evidence="2" id="KW-0472">Membrane</keyword>
<evidence type="ECO:0000256" key="2">
    <source>
        <dbReference type="SAM" id="Phobius"/>
    </source>
</evidence>
<feature type="signal peptide" evidence="3">
    <location>
        <begin position="1"/>
        <end position="28"/>
    </location>
</feature>
<feature type="compositionally biased region" description="Low complexity" evidence="1">
    <location>
        <begin position="162"/>
        <end position="180"/>
    </location>
</feature>
<organism evidence="4 5">
    <name type="scientific">Delitschia confertaspora ATCC 74209</name>
    <dbReference type="NCBI Taxonomy" id="1513339"/>
    <lineage>
        <taxon>Eukaryota</taxon>
        <taxon>Fungi</taxon>
        <taxon>Dikarya</taxon>
        <taxon>Ascomycota</taxon>
        <taxon>Pezizomycotina</taxon>
        <taxon>Dothideomycetes</taxon>
        <taxon>Pleosporomycetidae</taxon>
        <taxon>Pleosporales</taxon>
        <taxon>Delitschiaceae</taxon>
        <taxon>Delitschia</taxon>
    </lineage>
</organism>
<dbReference type="AlphaFoldDB" id="A0A9P4JGS8"/>
<dbReference type="EMBL" id="ML994093">
    <property type="protein sequence ID" value="KAF2199142.1"/>
    <property type="molecule type" value="Genomic_DNA"/>
</dbReference>
<keyword evidence="2" id="KW-1133">Transmembrane helix</keyword>
<feature type="region of interest" description="Disordered" evidence="1">
    <location>
        <begin position="150"/>
        <end position="215"/>
    </location>
</feature>
<comment type="caution">
    <text evidence="4">The sequence shown here is derived from an EMBL/GenBank/DDBJ whole genome shotgun (WGS) entry which is preliminary data.</text>
</comment>
<accession>A0A9P4JGS8</accession>
<dbReference type="Proteomes" id="UP000799536">
    <property type="component" value="Unassembled WGS sequence"/>
</dbReference>
<feature type="compositionally biased region" description="Polar residues" evidence="1">
    <location>
        <begin position="150"/>
        <end position="161"/>
    </location>
</feature>
<gene>
    <name evidence="4" type="ORF">GQ43DRAFT_473879</name>
</gene>
<dbReference type="OrthoDB" id="5215637at2759"/>
<keyword evidence="3" id="KW-0732">Signal</keyword>